<dbReference type="VEuPathDB" id="FungiDB:MFRU_003g01300"/>
<name>A0A5M9JX74_MONFR</name>
<dbReference type="Proteomes" id="UP000322873">
    <property type="component" value="Unassembled WGS sequence"/>
</dbReference>
<organism evidence="2 3">
    <name type="scientific">Monilinia fructicola</name>
    <name type="common">Brown rot fungus</name>
    <name type="synonym">Ciboria fructicola</name>
    <dbReference type="NCBI Taxonomy" id="38448"/>
    <lineage>
        <taxon>Eukaryota</taxon>
        <taxon>Fungi</taxon>
        <taxon>Dikarya</taxon>
        <taxon>Ascomycota</taxon>
        <taxon>Pezizomycotina</taxon>
        <taxon>Leotiomycetes</taxon>
        <taxon>Helotiales</taxon>
        <taxon>Sclerotiniaceae</taxon>
        <taxon>Monilinia</taxon>
    </lineage>
</organism>
<feature type="compositionally biased region" description="Basic and acidic residues" evidence="1">
    <location>
        <begin position="107"/>
        <end position="118"/>
    </location>
</feature>
<keyword evidence="3" id="KW-1185">Reference proteome</keyword>
<evidence type="ECO:0000313" key="3">
    <source>
        <dbReference type="Proteomes" id="UP000322873"/>
    </source>
</evidence>
<gene>
    <name evidence="2" type="ORF">EYC84_003324</name>
</gene>
<accession>A0A5M9JX74</accession>
<feature type="region of interest" description="Disordered" evidence="1">
    <location>
        <begin position="99"/>
        <end position="132"/>
    </location>
</feature>
<protein>
    <submittedName>
        <fullName evidence="2">Uncharacterized protein</fullName>
    </submittedName>
</protein>
<dbReference type="EMBL" id="VICG01000004">
    <property type="protein sequence ID" value="KAA8572739.1"/>
    <property type="molecule type" value="Genomic_DNA"/>
</dbReference>
<evidence type="ECO:0000256" key="1">
    <source>
        <dbReference type="SAM" id="MobiDB-lite"/>
    </source>
</evidence>
<evidence type="ECO:0000313" key="2">
    <source>
        <dbReference type="EMBL" id="KAA8572739.1"/>
    </source>
</evidence>
<comment type="caution">
    <text evidence="2">The sequence shown here is derived from an EMBL/GenBank/DDBJ whole genome shotgun (WGS) entry which is preliminary data.</text>
</comment>
<sequence length="154" mass="17696">MRVVLRSAVEQRFGRDAEAYWERKWRVHGLRYPDLDVKTSMTTITTRRAMSMSMSMSMRMEIEYEDRGERVGEKDDSAVAIDDIETTQEVTWNCRREKMQGATAEDSDAKQNMEEKAGVKLPTEGETAGTRETLKQEMRLEESDGMHGSLAFSD</sequence>
<proteinExistence type="predicted"/>
<dbReference type="AlphaFoldDB" id="A0A5M9JX74"/>
<reference evidence="2 3" key="1">
    <citation type="submission" date="2019-06" db="EMBL/GenBank/DDBJ databases">
        <title>Genome Sequence of the Brown Rot Fungal Pathogen Monilinia fructicola.</title>
        <authorList>
            <person name="De Miccolis Angelini R.M."/>
            <person name="Landi L."/>
            <person name="Abate D."/>
            <person name="Pollastro S."/>
            <person name="Romanazzi G."/>
            <person name="Faretra F."/>
        </authorList>
    </citation>
    <scope>NUCLEOTIDE SEQUENCE [LARGE SCALE GENOMIC DNA]</scope>
    <source>
        <strain evidence="2 3">Mfrc123</strain>
    </source>
</reference>